<evidence type="ECO:0000313" key="2">
    <source>
        <dbReference type="Proteomes" id="UP000245207"/>
    </source>
</evidence>
<accession>A0A2U1MBL0</accession>
<comment type="caution">
    <text evidence="1">The sequence shown here is derived from an EMBL/GenBank/DDBJ whole genome shotgun (WGS) entry which is preliminary data.</text>
</comment>
<dbReference type="Proteomes" id="UP000245207">
    <property type="component" value="Unassembled WGS sequence"/>
</dbReference>
<protein>
    <submittedName>
        <fullName evidence="1">Uncharacterized protein</fullName>
    </submittedName>
</protein>
<sequence>MCQMLAKTDNSYIFAYHMFVHFDKERVADLAAEEDLNKVCEEVEEQIKHWGLMIKELEPTWCDGLRGKNVEALKKAQEEDMERLDSFMEIVKKTHCSSTEKVKIYAFVYVSRCFVRRSLVLGLLGLWNFYV</sequence>
<organism evidence="1 2">
    <name type="scientific">Artemisia annua</name>
    <name type="common">Sweet wormwood</name>
    <dbReference type="NCBI Taxonomy" id="35608"/>
    <lineage>
        <taxon>Eukaryota</taxon>
        <taxon>Viridiplantae</taxon>
        <taxon>Streptophyta</taxon>
        <taxon>Embryophyta</taxon>
        <taxon>Tracheophyta</taxon>
        <taxon>Spermatophyta</taxon>
        <taxon>Magnoliopsida</taxon>
        <taxon>eudicotyledons</taxon>
        <taxon>Gunneridae</taxon>
        <taxon>Pentapetalae</taxon>
        <taxon>asterids</taxon>
        <taxon>campanulids</taxon>
        <taxon>Asterales</taxon>
        <taxon>Asteraceae</taxon>
        <taxon>Asteroideae</taxon>
        <taxon>Anthemideae</taxon>
        <taxon>Artemisiinae</taxon>
        <taxon>Artemisia</taxon>
    </lineage>
</organism>
<name>A0A2U1MBL0_ARTAN</name>
<keyword evidence="2" id="KW-1185">Reference proteome</keyword>
<dbReference type="EMBL" id="PKPP01005836">
    <property type="protein sequence ID" value="PWA58640.1"/>
    <property type="molecule type" value="Genomic_DNA"/>
</dbReference>
<proteinExistence type="predicted"/>
<reference evidence="1 2" key="1">
    <citation type="journal article" date="2018" name="Mol. Plant">
        <title>The genome of Artemisia annua provides insight into the evolution of Asteraceae family and artemisinin biosynthesis.</title>
        <authorList>
            <person name="Shen Q."/>
            <person name="Zhang L."/>
            <person name="Liao Z."/>
            <person name="Wang S."/>
            <person name="Yan T."/>
            <person name="Shi P."/>
            <person name="Liu M."/>
            <person name="Fu X."/>
            <person name="Pan Q."/>
            <person name="Wang Y."/>
            <person name="Lv Z."/>
            <person name="Lu X."/>
            <person name="Zhang F."/>
            <person name="Jiang W."/>
            <person name="Ma Y."/>
            <person name="Chen M."/>
            <person name="Hao X."/>
            <person name="Li L."/>
            <person name="Tang Y."/>
            <person name="Lv G."/>
            <person name="Zhou Y."/>
            <person name="Sun X."/>
            <person name="Brodelius P.E."/>
            <person name="Rose J.K.C."/>
            <person name="Tang K."/>
        </authorList>
    </citation>
    <scope>NUCLEOTIDE SEQUENCE [LARGE SCALE GENOMIC DNA]</scope>
    <source>
        <strain evidence="2">cv. Huhao1</strain>
        <tissue evidence="1">Leaf</tissue>
    </source>
</reference>
<evidence type="ECO:0000313" key="1">
    <source>
        <dbReference type="EMBL" id="PWA58640.1"/>
    </source>
</evidence>
<dbReference type="AlphaFoldDB" id="A0A2U1MBL0"/>
<gene>
    <name evidence="1" type="ORF">CTI12_AA371270</name>
</gene>